<dbReference type="STRING" id="159087.Daro_0661"/>
<feature type="transmembrane region" description="Helical" evidence="4">
    <location>
        <begin position="126"/>
        <end position="143"/>
    </location>
</feature>
<reference evidence="6" key="1">
    <citation type="submission" date="2005-08" db="EMBL/GenBank/DDBJ databases">
        <title>Complete sequence of Dechloromonas aromatica RCB.</title>
        <authorList>
            <person name="Salinero K.K."/>
            <person name="Copeland A."/>
            <person name="Lucas S."/>
            <person name="Lapidus A."/>
            <person name="Barry K."/>
            <person name="Detter J.C."/>
            <person name="Glavina T."/>
            <person name="Hammon N."/>
            <person name="Israni S."/>
            <person name="Pitluck S."/>
            <person name="Di Bartolo G."/>
            <person name="Trong S."/>
            <person name="Schmutz J."/>
            <person name="Larimer F."/>
            <person name="Land M."/>
            <person name="Ivanova N."/>
            <person name="Richardson P."/>
        </authorList>
    </citation>
    <scope>NUCLEOTIDE SEQUENCE</scope>
    <source>
        <strain evidence="6">RCB</strain>
    </source>
</reference>
<accession>Q47IB4</accession>
<evidence type="ECO:0000256" key="1">
    <source>
        <dbReference type="ARBA" id="ARBA00000085"/>
    </source>
</evidence>
<keyword evidence="4" id="KW-0472">Membrane</keyword>
<dbReference type="Gene3D" id="3.30.565.10">
    <property type="entry name" value="Histidine kinase-like ATPase, C-terminal domain"/>
    <property type="match status" value="1"/>
</dbReference>
<dbReference type="Pfam" id="PF25323">
    <property type="entry name" value="6TM_PilS"/>
    <property type="match status" value="1"/>
</dbReference>
<evidence type="ECO:0000313" key="6">
    <source>
        <dbReference type="EMBL" id="AAZ45417.1"/>
    </source>
</evidence>
<keyword evidence="6" id="KW-0808">Transferase</keyword>
<dbReference type="InterPro" id="IPR003661">
    <property type="entry name" value="HisK_dim/P_dom"/>
</dbReference>
<dbReference type="EC" id="2.7.13.3" evidence="2"/>
<dbReference type="InterPro" id="IPR036890">
    <property type="entry name" value="HATPase_C_sf"/>
</dbReference>
<dbReference type="KEGG" id="dar:Daro_0661"/>
<dbReference type="SMART" id="SM00388">
    <property type="entry name" value="HisKA"/>
    <property type="match status" value="1"/>
</dbReference>
<sequence length="537" mass="58280">MSDWLSSTWEANWHSFLYFNLYRLVLAGLFCLAILFPHEWMARLHLTPSPLLFGLTGTYMAATIAGLLLATHWQHQFNRQLSAQMMVDIAVVSSLMFLAGGVSSGLSVLLLVSLAAASLVGRGRLVLFYAAMATVAVLLAQAYGIVAQGIDQGSIVQAGFISAGFFATAILARLLGQRVMVNEDLARRRGVALDNQIRISQRVVERMQDGVLIVAKGGVLSRCNPVAANMLGLSVADQVVELSSCNPVLAAALQRWESLGDDDGLHFAGAEGRDLRARFERTTSSDGEVLVFLEDVGRIKEHAQQLKLASLGRLTASIAHEIRNPLSAIGHAGELLREERRGEMQDRLLRILNDNVIRLDRIVRDILELGRQNRAEAELLPVDEFCLGFVEDFLAAENLSPDVVALKAPAGLKICFDRSHLHQVLWNLVSNALRHSSGGPGSVRIELLGSQGEGRVELHVIDDGPGVPETVREQIFEPFFTTHTQGTGLGLFIARELCATNGASLELMASESGAHFIVAGRNDTCQLSEPNGARAAN</sequence>
<dbReference type="PANTHER" id="PTHR43065">
    <property type="entry name" value="SENSOR HISTIDINE KINASE"/>
    <property type="match status" value="1"/>
</dbReference>
<dbReference type="InterPro" id="IPR004358">
    <property type="entry name" value="Sig_transdc_His_kin-like_C"/>
</dbReference>
<dbReference type="GO" id="GO:0000155">
    <property type="term" value="F:phosphorelay sensor kinase activity"/>
    <property type="evidence" value="ECO:0007669"/>
    <property type="project" value="InterPro"/>
</dbReference>
<dbReference type="CDD" id="cd00075">
    <property type="entry name" value="HATPase"/>
    <property type="match status" value="1"/>
</dbReference>
<dbReference type="PROSITE" id="PS50109">
    <property type="entry name" value="HIS_KIN"/>
    <property type="match status" value="1"/>
</dbReference>
<keyword evidence="3" id="KW-0597">Phosphoprotein</keyword>
<feature type="domain" description="Histidine kinase" evidence="5">
    <location>
        <begin position="317"/>
        <end position="518"/>
    </location>
</feature>
<dbReference type="CDD" id="cd00082">
    <property type="entry name" value="HisKA"/>
    <property type="match status" value="1"/>
</dbReference>
<protein>
    <recommendedName>
        <fullName evidence="2">histidine kinase</fullName>
        <ecNumber evidence="2">2.7.13.3</ecNumber>
    </recommendedName>
</protein>
<evidence type="ECO:0000256" key="4">
    <source>
        <dbReference type="SAM" id="Phobius"/>
    </source>
</evidence>
<dbReference type="SUPFAM" id="SSF47384">
    <property type="entry name" value="Homodimeric domain of signal transducing histidine kinase"/>
    <property type="match status" value="1"/>
</dbReference>
<dbReference type="Gene3D" id="1.10.287.130">
    <property type="match status" value="1"/>
</dbReference>
<feature type="transmembrane region" description="Helical" evidence="4">
    <location>
        <begin position="89"/>
        <end position="114"/>
    </location>
</feature>
<comment type="catalytic activity">
    <reaction evidence="1">
        <text>ATP + protein L-histidine = ADP + protein N-phospho-L-histidine.</text>
        <dbReference type="EC" id="2.7.13.3"/>
    </reaction>
</comment>
<dbReference type="Pfam" id="PF02518">
    <property type="entry name" value="HATPase_c"/>
    <property type="match status" value="1"/>
</dbReference>
<name>Q47IB4_DECAR</name>
<dbReference type="InterPro" id="IPR036097">
    <property type="entry name" value="HisK_dim/P_sf"/>
</dbReference>
<feature type="transmembrane region" description="Helical" evidence="4">
    <location>
        <begin position="50"/>
        <end position="69"/>
    </location>
</feature>
<dbReference type="SUPFAM" id="SSF55874">
    <property type="entry name" value="ATPase domain of HSP90 chaperone/DNA topoisomerase II/histidine kinase"/>
    <property type="match status" value="1"/>
</dbReference>
<gene>
    <name evidence="6" type="ordered locus">Daro_0661</name>
</gene>
<dbReference type="OrthoDB" id="9815750at2"/>
<dbReference type="eggNOG" id="COG4191">
    <property type="taxonomic scope" value="Bacteria"/>
</dbReference>
<dbReference type="PRINTS" id="PR00344">
    <property type="entry name" value="BCTRLSENSOR"/>
</dbReference>
<dbReference type="EMBL" id="CP000089">
    <property type="protein sequence ID" value="AAZ45417.1"/>
    <property type="molecule type" value="Genomic_DNA"/>
</dbReference>
<evidence type="ECO:0000259" key="5">
    <source>
        <dbReference type="PROSITE" id="PS50109"/>
    </source>
</evidence>
<evidence type="ECO:0000256" key="2">
    <source>
        <dbReference type="ARBA" id="ARBA00012438"/>
    </source>
</evidence>
<dbReference type="SMART" id="SM00387">
    <property type="entry name" value="HATPase_c"/>
    <property type="match status" value="1"/>
</dbReference>
<feature type="transmembrane region" description="Helical" evidence="4">
    <location>
        <begin position="155"/>
        <end position="175"/>
    </location>
</feature>
<dbReference type="HOGENOM" id="CLU_000445_114_39_4"/>
<keyword evidence="4" id="KW-1133">Transmembrane helix</keyword>
<dbReference type="Pfam" id="PF00512">
    <property type="entry name" value="HisKA"/>
    <property type="match status" value="1"/>
</dbReference>
<dbReference type="InterPro" id="IPR003594">
    <property type="entry name" value="HATPase_dom"/>
</dbReference>
<evidence type="ECO:0000256" key="3">
    <source>
        <dbReference type="ARBA" id="ARBA00022553"/>
    </source>
</evidence>
<dbReference type="AlphaFoldDB" id="Q47IB4"/>
<keyword evidence="4" id="KW-0812">Transmembrane</keyword>
<organism evidence="6">
    <name type="scientific">Dechloromonas aromatica (strain RCB)</name>
    <dbReference type="NCBI Taxonomy" id="159087"/>
    <lineage>
        <taxon>Bacteria</taxon>
        <taxon>Pseudomonadati</taxon>
        <taxon>Pseudomonadota</taxon>
        <taxon>Betaproteobacteria</taxon>
        <taxon>Rhodocyclales</taxon>
        <taxon>Azonexaceae</taxon>
        <taxon>Dechloromonas</taxon>
    </lineage>
</organism>
<dbReference type="InterPro" id="IPR005467">
    <property type="entry name" value="His_kinase_dom"/>
</dbReference>
<dbReference type="PANTHER" id="PTHR43065:SF52">
    <property type="entry name" value="SENSOR PROTEIN KINASE PILS"/>
    <property type="match status" value="1"/>
</dbReference>
<keyword evidence="6" id="KW-0418">Kinase</keyword>
<feature type="transmembrane region" description="Helical" evidence="4">
    <location>
        <begin position="20"/>
        <end position="38"/>
    </location>
</feature>
<proteinExistence type="predicted"/>